<dbReference type="PROSITE" id="PS51257">
    <property type="entry name" value="PROKAR_LIPOPROTEIN"/>
    <property type="match status" value="1"/>
</dbReference>
<dbReference type="STRING" id="1391627.SAMN05216464_12036"/>
<evidence type="ECO:0000313" key="2">
    <source>
        <dbReference type="EMBL" id="SDF55772.1"/>
    </source>
</evidence>
<accession>A0A1G7M1V4</accession>
<gene>
    <name evidence="2" type="ORF">SAMN05216464_12036</name>
</gene>
<feature type="domain" description="DUF4397" evidence="1">
    <location>
        <begin position="326"/>
        <end position="420"/>
    </location>
</feature>
<dbReference type="Pfam" id="PF14344">
    <property type="entry name" value="DUF4397"/>
    <property type="match status" value="1"/>
</dbReference>
<sequence length="569" mass="61680">MKELNKYLSGSFFWIGLLLLLVLGSCKKTKQDFNTDNRNITDVRKNSSVRIINLAGYNQLQVNGDTLTNYVVRPLNDPLENSYPGTKYFPDNGRLGTTWSIPQGLLINSSARLLVETKSYQGGGARLDLQVQEDAQQALDYYLLPGPASNALTAGLPDFLKIPRSIAAAPDPSHFKIRILNLTGKVTGDPRLEDLVTPLSLTWADGTPVSSETSNILPGKYSEYIELPYCTAQLKVLTTNGIQVPGNGQYMVLNPTTSTIVGTSLTYAPIKTFAPGGVYTMVVTPRQFNIPTAGTTTGETTTAYQNSLRLINDIAEPVNITYSRMQAVNALPGINGIKIMVNGKPLGAAIDYTSYTEYGTFIIGQYTIQAVNAAGTVLASTSLKPDANSNYTLWVHPDAGGKTTITAVANDLSGTLVGNATDDATYARNYDEFSFTMRFLNLCPDMPYLTLTTDNAQDFNSVYGFNTGAVNNLRPGIVPIEFPYIRAVYNANPYQIMAFRSTPAVVPGTWASDIPVLTGKDLIARPALYVRGTLPNHEPGFYTIALVGKTDAGVPTAEKAKMIIVKHSK</sequence>
<dbReference type="EMBL" id="FNAI01000020">
    <property type="protein sequence ID" value="SDF55772.1"/>
    <property type="molecule type" value="Genomic_DNA"/>
</dbReference>
<evidence type="ECO:0000259" key="1">
    <source>
        <dbReference type="Pfam" id="PF14344"/>
    </source>
</evidence>
<organism evidence="2 3">
    <name type="scientific">Mucilaginibacter pineti</name>
    <dbReference type="NCBI Taxonomy" id="1391627"/>
    <lineage>
        <taxon>Bacteria</taxon>
        <taxon>Pseudomonadati</taxon>
        <taxon>Bacteroidota</taxon>
        <taxon>Sphingobacteriia</taxon>
        <taxon>Sphingobacteriales</taxon>
        <taxon>Sphingobacteriaceae</taxon>
        <taxon>Mucilaginibacter</taxon>
    </lineage>
</organism>
<name>A0A1G7M1V4_9SPHI</name>
<protein>
    <recommendedName>
        <fullName evidence="1">DUF4397 domain-containing protein</fullName>
    </recommendedName>
</protein>
<proteinExistence type="predicted"/>
<dbReference type="Proteomes" id="UP000199072">
    <property type="component" value="Unassembled WGS sequence"/>
</dbReference>
<dbReference type="InterPro" id="IPR025510">
    <property type="entry name" value="DUF4397"/>
</dbReference>
<dbReference type="RefSeq" id="WP_091156241.1">
    <property type="nucleotide sequence ID" value="NZ_FNAI01000020.1"/>
</dbReference>
<dbReference type="AlphaFoldDB" id="A0A1G7M1V4"/>
<keyword evidence="3" id="KW-1185">Reference proteome</keyword>
<dbReference type="OrthoDB" id="615056at2"/>
<reference evidence="2 3" key="1">
    <citation type="submission" date="2016-10" db="EMBL/GenBank/DDBJ databases">
        <authorList>
            <person name="de Groot N.N."/>
        </authorList>
    </citation>
    <scope>NUCLEOTIDE SEQUENCE [LARGE SCALE GENOMIC DNA]</scope>
    <source>
        <strain evidence="2 3">47C3B</strain>
    </source>
</reference>
<evidence type="ECO:0000313" key="3">
    <source>
        <dbReference type="Proteomes" id="UP000199072"/>
    </source>
</evidence>